<dbReference type="PANTHER" id="PTHR10993">
    <property type="entry name" value="OCTANOYLTRANSFERASE"/>
    <property type="match status" value="1"/>
</dbReference>
<dbReference type="OrthoDB" id="19908at2759"/>
<protein>
    <submittedName>
        <fullName evidence="6">Lipoate-protein ligase B</fullName>
    </submittedName>
</protein>
<dbReference type="InterPro" id="IPR000544">
    <property type="entry name" value="Octanoyltransferase"/>
</dbReference>
<gene>
    <name evidence="6" type="ORF">IV203_032238</name>
</gene>
<dbReference type="CDD" id="cd16444">
    <property type="entry name" value="LipB"/>
    <property type="match status" value="1"/>
</dbReference>
<comment type="pathway">
    <text evidence="2">Protein modification.</text>
</comment>
<feature type="chain" id="PRO_5039885654" evidence="4">
    <location>
        <begin position="22"/>
        <end position="406"/>
    </location>
</feature>
<dbReference type="EMBL" id="JAGRRH010000022">
    <property type="protein sequence ID" value="KAG7344707.1"/>
    <property type="molecule type" value="Genomic_DNA"/>
</dbReference>
<feature type="signal peptide" evidence="4">
    <location>
        <begin position="1"/>
        <end position="21"/>
    </location>
</feature>
<dbReference type="Pfam" id="PF21948">
    <property type="entry name" value="LplA-B_cat"/>
    <property type="match status" value="1"/>
</dbReference>
<dbReference type="PANTHER" id="PTHR10993:SF7">
    <property type="entry name" value="LIPOYLTRANSFERASE 2, MITOCHONDRIAL-RELATED"/>
    <property type="match status" value="1"/>
</dbReference>
<proteinExistence type="inferred from homology"/>
<dbReference type="GO" id="GO:0016874">
    <property type="term" value="F:ligase activity"/>
    <property type="evidence" value="ECO:0007669"/>
    <property type="project" value="UniProtKB-KW"/>
</dbReference>
<reference evidence="6" key="2">
    <citation type="submission" date="2021-04" db="EMBL/GenBank/DDBJ databases">
        <authorList>
            <person name="Podell S."/>
        </authorList>
    </citation>
    <scope>NUCLEOTIDE SEQUENCE</scope>
    <source>
        <strain evidence="6">Hildebrandi</strain>
    </source>
</reference>
<accession>A0A9K3KJC0</accession>
<sequence length="406" mass="45777">MFVPLLLLFFRWSLTWTPASATQLLTTTTVTSSSAAATAAAFVASRKLQYNNNGHQRSIIPTTKTTNTPTTTTTNNNNNNMMMMARNMVSKQQLGFFEPLDTSTILQPSDRKVVLLDFTKPSSSSSSSTSLSSSNDDMFVDFQEAWDLQKDLVERHVRRLESGNFDSFLNVVDNDPDDTYDDNDDRRPHQRHSNDVTFGCDTILLLQHHPVYTLGTASDEKYVLSHSNNNNDNNNRRPNDGGTTTTIDVPVVRMDRGGEVTYHGPGQLTVYPILDLRNYRQDIHWYMRALEEAIVVALNEHCDLTYPAQRQEDVTGVWIDDHKVAAVGIKCKKWVTLHGLAVNVEETCLSPFDGIVPCGLEGRKVGCINQFTKKTPLTVPQFARIMKRALQQVFRIELVEIDDMVR</sequence>
<dbReference type="PROSITE" id="PS01313">
    <property type="entry name" value="LIPB"/>
    <property type="match status" value="1"/>
</dbReference>
<keyword evidence="4" id="KW-0732">Signal</keyword>
<dbReference type="PROSITE" id="PS51733">
    <property type="entry name" value="BPL_LPL_CATALYTIC"/>
    <property type="match status" value="1"/>
</dbReference>
<dbReference type="InterPro" id="IPR020605">
    <property type="entry name" value="Octanoyltransferase_CS"/>
</dbReference>
<feature type="region of interest" description="Disordered" evidence="3">
    <location>
        <begin position="223"/>
        <end position="247"/>
    </location>
</feature>
<evidence type="ECO:0000313" key="6">
    <source>
        <dbReference type="EMBL" id="KAG7344707.1"/>
    </source>
</evidence>
<evidence type="ECO:0000259" key="5">
    <source>
        <dbReference type="PROSITE" id="PS51733"/>
    </source>
</evidence>
<dbReference type="HAMAP" id="MF_00013">
    <property type="entry name" value="LipB"/>
    <property type="match status" value="1"/>
</dbReference>
<evidence type="ECO:0000313" key="7">
    <source>
        <dbReference type="Proteomes" id="UP000693970"/>
    </source>
</evidence>
<dbReference type="Proteomes" id="UP000693970">
    <property type="component" value="Unassembled WGS sequence"/>
</dbReference>
<dbReference type="InterPro" id="IPR004143">
    <property type="entry name" value="BPL_LPL_catalytic"/>
</dbReference>
<organism evidence="6 7">
    <name type="scientific">Nitzschia inconspicua</name>
    <dbReference type="NCBI Taxonomy" id="303405"/>
    <lineage>
        <taxon>Eukaryota</taxon>
        <taxon>Sar</taxon>
        <taxon>Stramenopiles</taxon>
        <taxon>Ochrophyta</taxon>
        <taxon>Bacillariophyta</taxon>
        <taxon>Bacillariophyceae</taxon>
        <taxon>Bacillariophycidae</taxon>
        <taxon>Bacillariales</taxon>
        <taxon>Bacillariaceae</taxon>
        <taxon>Nitzschia</taxon>
    </lineage>
</organism>
<name>A0A9K3KJC0_9STRA</name>
<evidence type="ECO:0000256" key="2">
    <source>
        <dbReference type="ARBA" id="ARBA00043952"/>
    </source>
</evidence>
<comment type="caution">
    <text evidence="6">The sequence shown here is derived from an EMBL/GenBank/DDBJ whole genome shotgun (WGS) entry which is preliminary data.</text>
</comment>
<dbReference type="GO" id="GO:0009249">
    <property type="term" value="P:protein lipoylation"/>
    <property type="evidence" value="ECO:0007669"/>
    <property type="project" value="InterPro"/>
</dbReference>
<reference evidence="6" key="1">
    <citation type="journal article" date="2021" name="Sci. Rep.">
        <title>Diploid genomic architecture of Nitzschia inconspicua, an elite biomass production diatom.</title>
        <authorList>
            <person name="Oliver A."/>
            <person name="Podell S."/>
            <person name="Pinowska A."/>
            <person name="Traller J.C."/>
            <person name="Smith S.R."/>
            <person name="McClure R."/>
            <person name="Beliaev A."/>
            <person name="Bohutskyi P."/>
            <person name="Hill E.A."/>
            <person name="Rabines A."/>
            <person name="Zheng H."/>
            <person name="Allen L.Z."/>
            <person name="Kuo A."/>
            <person name="Grigoriev I.V."/>
            <person name="Allen A.E."/>
            <person name="Hazlebeck D."/>
            <person name="Allen E.E."/>
        </authorList>
    </citation>
    <scope>NUCLEOTIDE SEQUENCE</scope>
    <source>
        <strain evidence="6">Hildebrandi</strain>
    </source>
</reference>
<dbReference type="AlphaFoldDB" id="A0A9K3KJC0"/>
<evidence type="ECO:0000256" key="4">
    <source>
        <dbReference type="SAM" id="SignalP"/>
    </source>
</evidence>
<evidence type="ECO:0000256" key="1">
    <source>
        <dbReference type="ARBA" id="ARBA00007907"/>
    </source>
</evidence>
<comment type="similarity">
    <text evidence="1">Belongs to the LipB family.</text>
</comment>
<feature type="compositionally biased region" description="Acidic residues" evidence="3">
    <location>
        <begin position="174"/>
        <end position="183"/>
    </location>
</feature>
<feature type="domain" description="BPL/LPL catalytic" evidence="5">
    <location>
        <begin position="197"/>
        <end position="398"/>
    </location>
</feature>
<dbReference type="NCBIfam" id="TIGR00214">
    <property type="entry name" value="lipB"/>
    <property type="match status" value="1"/>
</dbReference>
<keyword evidence="7" id="KW-1185">Reference proteome</keyword>
<keyword evidence="6" id="KW-0436">Ligase</keyword>
<dbReference type="GO" id="GO:0033819">
    <property type="term" value="F:lipoyl(octanoyl) transferase activity"/>
    <property type="evidence" value="ECO:0007669"/>
    <property type="project" value="InterPro"/>
</dbReference>
<feature type="region of interest" description="Disordered" evidence="3">
    <location>
        <begin position="167"/>
        <end position="193"/>
    </location>
</feature>
<evidence type="ECO:0000256" key="3">
    <source>
        <dbReference type="SAM" id="MobiDB-lite"/>
    </source>
</evidence>